<dbReference type="Gene3D" id="1.10.287.1120">
    <property type="entry name" value="Bipartite methylase S protein"/>
    <property type="match status" value="1"/>
</dbReference>
<name>A0A2M8M6K9_PREIN</name>
<keyword evidence="2" id="KW-0680">Restriction system</keyword>
<dbReference type="CDD" id="cd17283">
    <property type="entry name" value="RMtype1_S_Hpy180ORF7835P_TRD2-CR2_like"/>
    <property type="match status" value="1"/>
</dbReference>
<sequence length="620" mass="70552">MIETRFKDTEVGRIPEEWQLDRLKENFEFKTNNTLSRDTLSDSGIIQDVHYGDVLVKYGSHLDVQKDDVPYISDDGFRASSFISDGDVIIADTAEDETVGKATEVLNVGNNKLVSGLHTMWLHPVNQEKYALGYLGYAFNASIYHNQLLPLMQGTKVTSVSKSAIKDTHIVVPSKSEQTRIATALSNVDALIAELGKLIEKKRAIKQGAMQQLLTGKKRLKGFSEPWVEKKLGEDATILRGGSPRPIEDYITDSQDGLNWIKIGDVKPEDKYLRKTAEKIKKEGLSKTRQVKKGDFILSNSMSFGRPYILDIDGCIHDGWLVIQDYQEAYDMQFLYYILCSDAIMNQYVSMAAGSSVQNLNKEKVTNVLLYAPTSLQEQSAIASVLTSMDNEISALEAKEAKYEQIKQGMMQQLLTGKIRLVETAAKTNTTSANVHFRRSVLAAEIADRLCEEPTFGHVKMEKILFLSERLCHIETGSHYHRDAAGPYDNRALRSIDSQLKKQNWFEVRRTEKGYRYVPMQNRGKHKTYFDKYFSAILPIFEKIIGTFKTQNTERCEIVATLYGAWEDLLNSNKTFTDTDIVNEVLNNWHESKKRISKKRWLNAIQWMRENGFAPDVRND</sequence>
<dbReference type="InterPro" id="IPR052021">
    <property type="entry name" value="Type-I_RS_S_subunit"/>
</dbReference>
<protein>
    <submittedName>
        <fullName evidence="5">Restriction endonuclease subunit S</fullName>
    </submittedName>
</protein>
<dbReference type="REBASE" id="304524">
    <property type="entry name" value="S2.Pin1779ORF180P"/>
</dbReference>
<keyword evidence="3" id="KW-0238">DNA-binding</keyword>
<dbReference type="Proteomes" id="UP000228641">
    <property type="component" value="Unassembled WGS sequence"/>
</dbReference>
<evidence type="ECO:0000256" key="2">
    <source>
        <dbReference type="ARBA" id="ARBA00022747"/>
    </source>
</evidence>
<dbReference type="Pfam" id="PF01420">
    <property type="entry name" value="Methylase_S"/>
    <property type="match status" value="2"/>
</dbReference>
<dbReference type="GO" id="GO:0009307">
    <property type="term" value="P:DNA restriction-modification system"/>
    <property type="evidence" value="ECO:0007669"/>
    <property type="project" value="UniProtKB-KW"/>
</dbReference>
<dbReference type="Gene3D" id="3.90.220.20">
    <property type="entry name" value="DNA methylase specificity domains"/>
    <property type="match status" value="2"/>
</dbReference>
<feature type="domain" description="Type I restriction modification DNA specificity" evidence="4">
    <location>
        <begin position="225"/>
        <end position="401"/>
    </location>
</feature>
<reference evidence="5 6" key="1">
    <citation type="submission" date="2017-11" db="EMBL/GenBank/DDBJ databases">
        <title>Genome sequencing of Prevotella intermedia KCOM 1779.</title>
        <authorList>
            <person name="Kook J.-K."/>
            <person name="Park S.-N."/>
            <person name="Lim Y.K."/>
        </authorList>
    </citation>
    <scope>NUCLEOTIDE SEQUENCE [LARGE SCALE GENOMIC DNA]</scope>
    <source>
        <strain evidence="5 6">KCOM 1779</strain>
    </source>
</reference>
<gene>
    <name evidence="5" type="ORF">CUB97_00190</name>
</gene>
<organism evidence="5 6">
    <name type="scientific">Prevotella intermedia</name>
    <dbReference type="NCBI Taxonomy" id="28131"/>
    <lineage>
        <taxon>Bacteria</taxon>
        <taxon>Pseudomonadati</taxon>
        <taxon>Bacteroidota</taxon>
        <taxon>Bacteroidia</taxon>
        <taxon>Bacteroidales</taxon>
        <taxon>Prevotellaceae</taxon>
        <taxon>Prevotella</taxon>
    </lineage>
</organism>
<dbReference type="InterPro" id="IPR000055">
    <property type="entry name" value="Restrct_endonuc_typeI_TRD"/>
</dbReference>
<comment type="similarity">
    <text evidence="1">Belongs to the type-I restriction system S methylase family.</text>
</comment>
<dbReference type="SUPFAM" id="SSF116734">
    <property type="entry name" value="DNA methylase specificity domain"/>
    <property type="match status" value="2"/>
</dbReference>
<dbReference type="PANTHER" id="PTHR30408:SF12">
    <property type="entry name" value="TYPE I RESTRICTION ENZYME MJAVIII SPECIFICITY SUBUNIT"/>
    <property type="match status" value="1"/>
</dbReference>
<evidence type="ECO:0000313" key="6">
    <source>
        <dbReference type="Proteomes" id="UP000228641"/>
    </source>
</evidence>
<dbReference type="GO" id="GO:0004519">
    <property type="term" value="F:endonuclease activity"/>
    <property type="evidence" value="ECO:0007669"/>
    <property type="project" value="UniProtKB-KW"/>
</dbReference>
<keyword evidence="5" id="KW-0540">Nuclease</keyword>
<dbReference type="InterPro" id="IPR044946">
    <property type="entry name" value="Restrct_endonuc_typeI_TRD_sf"/>
</dbReference>
<evidence type="ECO:0000256" key="1">
    <source>
        <dbReference type="ARBA" id="ARBA00010923"/>
    </source>
</evidence>
<dbReference type="EMBL" id="PGGD01000001">
    <property type="protein sequence ID" value="PJE99835.1"/>
    <property type="molecule type" value="Genomic_DNA"/>
</dbReference>
<dbReference type="GO" id="GO:0003677">
    <property type="term" value="F:DNA binding"/>
    <property type="evidence" value="ECO:0007669"/>
    <property type="project" value="UniProtKB-KW"/>
</dbReference>
<dbReference type="PANTHER" id="PTHR30408">
    <property type="entry name" value="TYPE-1 RESTRICTION ENZYME ECOKI SPECIFICITY PROTEIN"/>
    <property type="match status" value="1"/>
</dbReference>
<dbReference type="RefSeq" id="WP_100189074.1">
    <property type="nucleotide sequence ID" value="NZ_PGGD01000001.1"/>
</dbReference>
<proteinExistence type="inferred from homology"/>
<comment type="caution">
    <text evidence="5">The sequence shown here is derived from an EMBL/GenBank/DDBJ whole genome shotgun (WGS) entry which is preliminary data.</text>
</comment>
<feature type="domain" description="Type I restriction modification DNA specificity" evidence="4">
    <location>
        <begin position="15"/>
        <end position="193"/>
    </location>
</feature>
<evidence type="ECO:0000259" key="4">
    <source>
        <dbReference type="Pfam" id="PF01420"/>
    </source>
</evidence>
<accession>A0A2M8M6K9</accession>
<keyword evidence="5" id="KW-0378">Hydrolase</keyword>
<evidence type="ECO:0000256" key="3">
    <source>
        <dbReference type="ARBA" id="ARBA00023125"/>
    </source>
</evidence>
<evidence type="ECO:0000313" key="5">
    <source>
        <dbReference type="EMBL" id="PJE99835.1"/>
    </source>
</evidence>
<dbReference type="AlphaFoldDB" id="A0A2M8M6K9"/>
<keyword evidence="5" id="KW-0255">Endonuclease</keyword>